<keyword evidence="3" id="KW-1185">Reference proteome</keyword>
<keyword evidence="1" id="KW-1133">Transmembrane helix</keyword>
<evidence type="ECO:0008006" key="4">
    <source>
        <dbReference type="Google" id="ProtNLM"/>
    </source>
</evidence>
<dbReference type="Proteomes" id="UP000017131">
    <property type="component" value="Unassembled WGS sequence"/>
</dbReference>
<dbReference type="EMBL" id="AXDY01000005">
    <property type="protein sequence ID" value="ERS93518.1"/>
    <property type="molecule type" value="Genomic_DNA"/>
</dbReference>
<sequence>MDIIIHELTINFSSIVQVTLLATAIKFIISKNDKKD</sequence>
<organism evidence="2 3">
    <name type="scientific">Staphylococcus simulans UMC-CNS-990</name>
    <dbReference type="NCBI Taxonomy" id="1405498"/>
    <lineage>
        <taxon>Bacteria</taxon>
        <taxon>Bacillati</taxon>
        <taxon>Bacillota</taxon>
        <taxon>Bacilli</taxon>
        <taxon>Bacillales</taxon>
        <taxon>Staphylococcaceae</taxon>
        <taxon>Staphylococcus</taxon>
    </lineage>
</organism>
<reference evidence="2 3" key="1">
    <citation type="journal article" date="2013" name="Genome Announc.">
        <title>Draft Genome Sequence of Staphylococcus simulans UMC-CNS-990, Isolated from a Case of Chronic Bovine Mastitis.</title>
        <authorList>
            <person name="Calcutt M.J."/>
            <person name="Foecking M.F."/>
            <person name="Hsieh H.Y."/>
            <person name="Perry J."/>
            <person name="Stewart G.C."/>
            <person name="Middleton J.R."/>
        </authorList>
    </citation>
    <scope>NUCLEOTIDE SEQUENCE [LARGE SCALE GENOMIC DNA]</scope>
    <source>
        <strain evidence="2 3">UMC-CNS-990</strain>
    </source>
</reference>
<feature type="transmembrane region" description="Helical" evidence="1">
    <location>
        <begin position="12"/>
        <end position="29"/>
    </location>
</feature>
<evidence type="ECO:0000313" key="2">
    <source>
        <dbReference type="EMBL" id="ERS93518.1"/>
    </source>
</evidence>
<name>A0ABP2YU08_STASI</name>
<gene>
    <name evidence="2" type="ORF">SSIM_07375</name>
</gene>
<proteinExistence type="predicted"/>
<comment type="caution">
    <text evidence="2">The sequence shown here is derived from an EMBL/GenBank/DDBJ whole genome shotgun (WGS) entry which is preliminary data.</text>
</comment>
<evidence type="ECO:0000256" key="1">
    <source>
        <dbReference type="SAM" id="Phobius"/>
    </source>
</evidence>
<protein>
    <recommendedName>
        <fullName evidence="4">Holin-like toxin</fullName>
    </recommendedName>
</protein>
<evidence type="ECO:0000313" key="3">
    <source>
        <dbReference type="Proteomes" id="UP000017131"/>
    </source>
</evidence>
<accession>A0ABP2YU08</accession>
<keyword evidence="1" id="KW-0472">Membrane</keyword>
<keyword evidence="1" id="KW-0812">Transmembrane</keyword>